<evidence type="ECO:0000313" key="2">
    <source>
        <dbReference type="Proteomes" id="UP000308199"/>
    </source>
</evidence>
<sequence length="175" mass="19907">MTAPAQYVLLQYGSDPLNFQFEDPEDRLAFSVSKVVQVPTLVVQLSRQDEWALQYPDIMGPRNAFFYFGPSNSLGQVAYGNAERVGMAYYLRKKKDASNSRYFFAQSGKEFKWKSVSSQRMELWDSRSIYAVWEKAQPGSEHDAQITLSDTGLALVTEVLTTLTLNLAAKRLDLW</sequence>
<evidence type="ECO:0000313" key="1">
    <source>
        <dbReference type="EMBL" id="THH06628.1"/>
    </source>
</evidence>
<gene>
    <name evidence="1" type="ORF">EW145_g3962</name>
</gene>
<keyword evidence="2" id="KW-1185">Reference proteome</keyword>
<protein>
    <submittedName>
        <fullName evidence="1">Uncharacterized protein</fullName>
    </submittedName>
</protein>
<proteinExistence type="predicted"/>
<reference evidence="1 2" key="1">
    <citation type="submission" date="2019-02" db="EMBL/GenBank/DDBJ databases">
        <title>Genome sequencing of the rare red list fungi Phellinidium pouzarii.</title>
        <authorList>
            <person name="Buettner E."/>
            <person name="Kellner H."/>
        </authorList>
    </citation>
    <scope>NUCLEOTIDE SEQUENCE [LARGE SCALE GENOMIC DNA]</scope>
    <source>
        <strain evidence="1 2">DSM 108285</strain>
    </source>
</reference>
<name>A0A4S4L741_9AGAM</name>
<dbReference type="AlphaFoldDB" id="A0A4S4L741"/>
<comment type="caution">
    <text evidence="1">The sequence shown here is derived from an EMBL/GenBank/DDBJ whole genome shotgun (WGS) entry which is preliminary data.</text>
</comment>
<dbReference type="EMBL" id="SGPK01000185">
    <property type="protein sequence ID" value="THH06628.1"/>
    <property type="molecule type" value="Genomic_DNA"/>
</dbReference>
<dbReference type="OrthoDB" id="3168860at2759"/>
<dbReference type="Proteomes" id="UP000308199">
    <property type="component" value="Unassembled WGS sequence"/>
</dbReference>
<accession>A0A4S4L741</accession>
<organism evidence="1 2">
    <name type="scientific">Phellinidium pouzarii</name>
    <dbReference type="NCBI Taxonomy" id="167371"/>
    <lineage>
        <taxon>Eukaryota</taxon>
        <taxon>Fungi</taxon>
        <taxon>Dikarya</taxon>
        <taxon>Basidiomycota</taxon>
        <taxon>Agaricomycotina</taxon>
        <taxon>Agaricomycetes</taxon>
        <taxon>Hymenochaetales</taxon>
        <taxon>Hymenochaetaceae</taxon>
        <taxon>Phellinidium</taxon>
    </lineage>
</organism>